<dbReference type="InterPro" id="IPR000551">
    <property type="entry name" value="MerR-type_HTH_dom"/>
</dbReference>
<dbReference type="InterPro" id="IPR009061">
    <property type="entry name" value="DNA-bd_dom_put_sf"/>
</dbReference>
<reference evidence="6 7" key="1">
    <citation type="submission" date="2017-02" db="EMBL/GenBank/DDBJ databases">
        <title>Genome sequence of Clostridium beijerinckii Br21.</title>
        <authorList>
            <person name="Fonseca B.C."/>
            <person name="Guazzaroni M.E."/>
            <person name="Riano-Pachon D.M."/>
            <person name="Reginatto V."/>
        </authorList>
    </citation>
    <scope>NUCLEOTIDE SEQUENCE [LARGE SCALE GENOMIC DNA]</scope>
    <source>
        <strain evidence="6 7">Br21</strain>
    </source>
</reference>
<dbReference type="Gene3D" id="1.10.1660.10">
    <property type="match status" value="1"/>
</dbReference>
<dbReference type="Proteomes" id="UP000190959">
    <property type="component" value="Unassembled WGS sequence"/>
</dbReference>
<feature type="domain" description="HTH merR-type" evidence="5">
    <location>
        <begin position="2"/>
        <end position="71"/>
    </location>
</feature>
<accession>A0A1S9N440</accession>
<gene>
    <name evidence="6" type="ORF">CBEIBR21_15315</name>
</gene>
<organism evidence="6 7">
    <name type="scientific">Clostridium beijerinckii</name>
    <name type="common">Clostridium MP</name>
    <dbReference type="NCBI Taxonomy" id="1520"/>
    <lineage>
        <taxon>Bacteria</taxon>
        <taxon>Bacillati</taxon>
        <taxon>Bacillota</taxon>
        <taxon>Clostridia</taxon>
        <taxon>Eubacteriales</taxon>
        <taxon>Clostridiaceae</taxon>
        <taxon>Clostridium</taxon>
    </lineage>
</organism>
<evidence type="ECO:0000313" key="6">
    <source>
        <dbReference type="EMBL" id="OOP72306.1"/>
    </source>
</evidence>
<dbReference type="PANTHER" id="PTHR30204">
    <property type="entry name" value="REDOX-CYCLING DRUG-SENSING TRANSCRIPTIONAL ACTIVATOR SOXR"/>
    <property type="match status" value="1"/>
</dbReference>
<evidence type="ECO:0000313" key="7">
    <source>
        <dbReference type="Proteomes" id="UP000190959"/>
    </source>
</evidence>
<dbReference type="GO" id="GO:0003677">
    <property type="term" value="F:DNA binding"/>
    <property type="evidence" value="ECO:0007669"/>
    <property type="project" value="UniProtKB-KW"/>
</dbReference>
<evidence type="ECO:0000256" key="3">
    <source>
        <dbReference type="ARBA" id="ARBA00023125"/>
    </source>
</evidence>
<dbReference type="CDD" id="cd00592">
    <property type="entry name" value="HTH_MerR-like"/>
    <property type="match status" value="1"/>
</dbReference>
<name>A0A1S9N440_CLOBE</name>
<evidence type="ECO:0000256" key="4">
    <source>
        <dbReference type="ARBA" id="ARBA00023163"/>
    </source>
</evidence>
<evidence type="ECO:0000256" key="2">
    <source>
        <dbReference type="ARBA" id="ARBA00023015"/>
    </source>
</evidence>
<dbReference type="EMBL" id="MWMH01000005">
    <property type="protein sequence ID" value="OOP72306.1"/>
    <property type="molecule type" value="Genomic_DNA"/>
</dbReference>
<dbReference type="RefSeq" id="WP_161223075.1">
    <property type="nucleotide sequence ID" value="NZ_JABSWL010000001.1"/>
</dbReference>
<dbReference type="SUPFAM" id="SSF46955">
    <property type="entry name" value="Putative DNA-binding domain"/>
    <property type="match status" value="1"/>
</dbReference>
<evidence type="ECO:0000256" key="1">
    <source>
        <dbReference type="ARBA" id="ARBA00022491"/>
    </source>
</evidence>
<keyword evidence="4" id="KW-0804">Transcription</keyword>
<dbReference type="SMART" id="SM00422">
    <property type="entry name" value="HTH_MERR"/>
    <property type="match status" value="1"/>
</dbReference>
<dbReference type="AlphaFoldDB" id="A0A1S9N440"/>
<evidence type="ECO:0000259" key="5">
    <source>
        <dbReference type="PROSITE" id="PS50937"/>
    </source>
</evidence>
<sequence>MKYKISEVSNILNIPVDTLRYLEVKDIVNPSKNDNNKYRFYEAWDINFLIEFKKFRSFDFSVSEVKEILHSDDLNNFIERVDERQGYFEEKLTYYTLLKQKNQEYINSLNNIKENIGKFSITNCPDIYYFMHRFNYKYEAKDNFDGLFESWLKYFPFVETIVEMQLDAVMNRNHNNDYEWGFSMRKDYAKAFDIPINDKVKHVKTRESVYTVICAGDKGSFSLKLLDGALEFIESNGYELVGDVIGNLLARVHEPSGYCRYIEVWLPIKKK</sequence>
<dbReference type="InterPro" id="IPR047057">
    <property type="entry name" value="MerR_fam"/>
</dbReference>
<proteinExistence type="predicted"/>
<dbReference type="PROSITE" id="PS50937">
    <property type="entry name" value="HTH_MERR_2"/>
    <property type="match status" value="1"/>
</dbReference>
<comment type="caution">
    <text evidence="6">The sequence shown here is derived from an EMBL/GenBank/DDBJ whole genome shotgun (WGS) entry which is preliminary data.</text>
</comment>
<dbReference type="GO" id="GO:0003700">
    <property type="term" value="F:DNA-binding transcription factor activity"/>
    <property type="evidence" value="ECO:0007669"/>
    <property type="project" value="InterPro"/>
</dbReference>
<keyword evidence="2" id="KW-0805">Transcription regulation</keyword>
<keyword evidence="1" id="KW-0678">Repressor</keyword>
<dbReference type="Pfam" id="PF13411">
    <property type="entry name" value="MerR_1"/>
    <property type="match status" value="1"/>
</dbReference>
<keyword evidence="3" id="KW-0238">DNA-binding</keyword>
<dbReference type="PANTHER" id="PTHR30204:SF69">
    <property type="entry name" value="MERR-FAMILY TRANSCRIPTIONAL REGULATOR"/>
    <property type="match status" value="1"/>
</dbReference>
<protein>
    <recommendedName>
        <fullName evidence="5">HTH merR-type domain-containing protein</fullName>
    </recommendedName>
</protein>